<protein>
    <submittedName>
        <fullName evidence="2">Amidase</fullName>
    </submittedName>
</protein>
<dbReference type="EMBL" id="BAAATE010000006">
    <property type="protein sequence ID" value="GAA2658935.1"/>
    <property type="molecule type" value="Genomic_DNA"/>
</dbReference>
<gene>
    <name evidence="2" type="ORF">GCM10010412_030610</name>
</gene>
<dbReference type="PANTHER" id="PTHR11895:SF76">
    <property type="entry name" value="INDOLEACETAMIDE HYDROLASE"/>
    <property type="match status" value="1"/>
</dbReference>
<dbReference type="SUPFAM" id="SSF75304">
    <property type="entry name" value="Amidase signature (AS) enzymes"/>
    <property type="match status" value="1"/>
</dbReference>
<keyword evidence="3" id="KW-1185">Reference proteome</keyword>
<evidence type="ECO:0000313" key="2">
    <source>
        <dbReference type="EMBL" id="GAA2658935.1"/>
    </source>
</evidence>
<dbReference type="Pfam" id="PF01425">
    <property type="entry name" value="Amidase"/>
    <property type="match status" value="1"/>
</dbReference>
<dbReference type="Proteomes" id="UP001501666">
    <property type="component" value="Unassembled WGS sequence"/>
</dbReference>
<dbReference type="InterPro" id="IPR023631">
    <property type="entry name" value="Amidase_dom"/>
</dbReference>
<dbReference type="PIRSF" id="PIRSF001221">
    <property type="entry name" value="Amidase_fungi"/>
    <property type="match status" value="1"/>
</dbReference>
<evidence type="ECO:0000259" key="1">
    <source>
        <dbReference type="Pfam" id="PF01425"/>
    </source>
</evidence>
<name>A0ABN3RRJ4_9ACTN</name>
<dbReference type="InterPro" id="IPR020556">
    <property type="entry name" value="Amidase_CS"/>
</dbReference>
<proteinExistence type="predicted"/>
<evidence type="ECO:0000313" key="3">
    <source>
        <dbReference type="Proteomes" id="UP001501666"/>
    </source>
</evidence>
<organism evidence="2 3">
    <name type="scientific">Nonomuraea recticatena</name>
    <dbReference type="NCBI Taxonomy" id="46178"/>
    <lineage>
        <taxon>Bacteria</taxon>
        <taxon>Bacillati</taxon>
        <taxon>Actinomycetota</taxon>
        <taxon>Actinomycetes</taxon>
        <taxon>Streptosporangiales</taxon>
        <taxon>Streptosporangiaceae</taxon>
        <taxon>Nonomuraea</taxon>
    </lineage>
</organism>
<comment type="caution">
    <text evidence="2">The sequence shown here is derived from an EMBL/GenBank/DDBJ whole genome shotgun (WGS) entry which is preliminary data.</text>
</comment>
<dbReference type="PROSITE" id="PS00571">
    <property type="entry name" value="AMIDASES"/>
    <property type="match status" value="1"/>
</dbReference>
<accession>A0ABN3RRJ4</accession>
<dbReference type="InterPro" id="IPR036928">
    <property type="entry name" value="AS_sf"/>
</dbReference>
<dbReference type="Gene3D" id="3.90.1300.10">
    <property type="entry name" value="Amidase signature (AS) domain"/>
    <property type="match status" value="1"/>
</dbReference>
<dbReference type="PANTHER" id="PTHR11895">
    <property type="entry name" value="TRANSAMIDASE"/>
    <property type="match status" value="1"/>
</dbReference>
<sequence>MEAPGSARLFWEWAGFGCELTTRDGGTRQGLPWPRGGAWGRIADVTELHYLTATEMVRLLRAREISAVELMRAHLARIEQVNPAVNAIVTLVADRALEAAAAADASEPKGPLHGVPVAHKDLVDTAGVRTTYGSPLFADHVPDSDDILVERLRNAGAIAIGKTNTPEFGTGSHTVNEVFGATRNPYDLSRSAGGSSGGAAAALATGMVPLADGSDMGGSLRNPASFCNVVGLRPTPGRVPDISDTAAWYTLAVSGPMARTVEDLTLMMSVMSGFDPRSPYSIKEPFAADLEAPVRGLRVAFSPDLGGLPVDHETAAVTASAAKVFERLGAQVEQVDLDLSDADDAFRIYRAWYYALSFGELSGLGANTAWNVEQGRLVTGADLARAEKLRSGLYQRMAAFFDTYDVLVAPVSQVPPFPVEQPYVEEINGVKLPDYLTWMRSAYWISVLHAPAASVPAGFTSTGLPVGVQIVGRPFDDAGVLRVAHAFEQATGHGTRRPSL</sequence>
<reference evidence="2 3" key="1">
    <citation type="journal article" date="2019" name="Int. J. Syst. Evol. Microbiol.">
        <title>The Global Catalogue of Microorganisms (GCM) 10K type strain sequencing project: providing services to taxonomists for standard genome sequencing and annotation.</title>
        <authorList>
            <consortium name="The Broad Institute Genomics Platform"/>
            <consortium name="The Broad Institute Genome Sequencing Center for Infectious Disease"/>
            <person name="Wu L."/>
            <person name="Ma J."/>
        </authorList>
    </citation>
    <scope>NUCLEOTIDE SEQUENCE [LARGE SCALE GENOMIC DNA]</scope>
    <source>
        <strain evidence="2 3">JCM 6835</strain>
    </source>
</reference>
<dbReference type="InterPro" id="IPR000120">
    <property type="entry name" value="Amidase"/>
</dbReference>
<dbReference type="NCBIfam" id="NF005686">
    <property type="entry name" value="PRK07486.1"/>
    <property type="match status" value="1"/>
</dbReference>
<feature type="domain" description="Amidase" evidence="1">
    <location>
        <begin position="69"/>
        <end position="481"/>
    </location>
</feature>